<accession>A0AAN9HEN3</accession>
<feature type="transmembrane region" description="Helical" evidence="6">
    <location>
        <begin position="97"/>
        <end position="115"/>
    </location>
</feature>
<evidence type="ECO:0008006" key="9">
    <source>
        <dbReference type="Google" id="ProtNLM"/>
    </source>
</evidence>
<dbReference type="GO" id="GO:0016020">
    <property type="term" value="C:membrane"/>
    <property type="evidence" value="ECO:0007669"/>
    <property type="project" value="UniProtKB-SubCell"/>
</dbReference>
<comment type="similarity">
    <text evidence="2">Belongs to the MS4A family.</text>
</comment>
<dbReference type="PANTHER" id="PTHR23320">
    <property type="entry name" value="MEMBRANE-SPANNING 4-DOMAINS SUBFAMILY A MS4A -RELATED"/>
    <property type="match status" value="1"/>
</dbReference>
<protein>
    <recommendedName>
        <fullName evidence="9">Membrane-spanning 4-domains subfamily A member 4A</fullName>
    </recommendedName>
</protein>
<evidence type="ECO:0000256" key="5">
    <source>
        <dbReference type="ARBA" id="ARBA00023136"/>
    </source>
</evidence>
<evidence type="ECO:0000256" key="2">
    <source>
        <dbReference type="ARBA" id="ARBA00009565"/>
    </source>
</evidence>
<dbReference type="InterPro" id="IPR007237">
    <property type="entry name" value="CD20-like"/>
</dbReference>
<keyword evidence="4 6" id="KW-1133">Transmembrane helix</keyword>
<dbReference type="PANTHER" id="PTHR23320:SF128">
    <property type="entry name" value="MEMBRANE-SPANNING 4-DOMAINS SUBFAMILY A MEMBER 4A"/>
    <property type="match status" value="1"/>
</dbReference>
<evidence type="ECO:0000313" key="7">
    <source>
        <dbReference type="EMBL" id="KAK7168534.1"/>
    </source>
</evidence>
<evidence type="ECO:0000256" key="4">
    <source>
        <dbReference type="ARBA" id="ARBA00022989"/>
    </source>
</evidence>
<keyword evidence="8" id="KW-1185">Reference proteome</keyword>
<feature type="transmembrane region" description="Helical" evidence="6">
    <location>
        <begin position="212"/>
        <end position="236"/>
    </location>
</feature>
<dbReference type="Proteomes" id="UP001364617">
    <property type="component" value="Unassembled WGS sequence"/>
</dbReference>
<sequence>MIKYKASSYAASSSSAVLHCSHTQRYTIRVSRHPHQQLSSSQVKSQPRMDTSKVISTDKATVVIQVNPQVICDDGQEARGGYHNTPLTEFFKAQPKALGTVQIMTGVMVFLFGIVRTTNIYYNNYPAFSVLSGITYWGSFIYISAGSLSVAAQNKLHLCVVKASLIMNVIGAITAGLAILLLSLEMGLNSELICYNVYDSTRICSKYKRNDLGIVGILLVFSILQFIISICISAFACKATSNNDFTVVNVALNQGY</sequence>
<name>A0AAN9HEN3_9TELE</name>
<feature type="transmembrane region" description="Helical" evidence="6">
    <location>
        <begin position="165"/>
        <end position="184"/>
    </location>
</feature>
<keyword evidence="5 6" id="KW-0472">Membrane</keyword>
<dbReference type="AlphaFoldDB" id="A0AAN9HEN3"/>
<proteinExistence type="inferred from homology"/>
<comment type="caution">
    <text evidence="7">The sequence shown here is derived from an EMBL/GenBank/DDBJ whole genome shotgun (WGS) entry which is preliminary data.</text>
</comment>
<dbReference type="Pfam" id="PF04103">
    <property type="entry name" value="CD20"/>
    <property type="match status" value="1"/>
</dbReference>
<evidence type="ECO:0000256" key="6">
    <source>
        <dbReference type="SAM" id="Phobius"/>
    </source>
</evidence>
<keyword evidence="3 6" id="KW-0812">Transmembrane</keyword>
<feature type="transmembrane region" description="Helical" evidence="6">
    <location>
        <begin position="127"/>
        <end position="145"/>
    </location>
</feature>
<dbReference type="EMBL" id="JAYKXH010000005">
    <property type="protein sequence ID" value="KAK7168534.1"/>
    <property type="molecule type" value="Genomic_DNA"/>
</dbReference>
<gene>
    <name evidence="7" type="ORF">R3I93_004754</name>
</gene>
<evidence type="ECO:0000256" key="3">
    <source>
        <dbReference type="ARBA" id="ARBA00022692"/>
    </source>
</evidence>
<reference evidence="7 8" key="1">
    <citation type="submission" date="2024-02" db="EMBL/GenBank/DDBJ databases">
        <title>Chromosome-level genome assembly of the Eurasian Minnow (Phoxinus phoxinus).</title>
        <authorList>
            <person name="Oriowo T.O."/>
            <person name="Martin S."/>
            <person name="Stange M."/>
            <person name="Chrysostomakis Y."/>
            <person name="Brown T."/>
            <person name="Winkler S."/>
            <person name="Kukowka S."/>
            <person name="Myers E.W."/>
            <person name="Bohne A."/>
        </authorList>
    </citation>
    <scope>NUCLEOTIDE SEQUENCE [LARGE SCALE GENOMIC DNA]</scope>
    <source>
        <strain evidence="7">ZFMK-TIS-60720</strain>
        <tissue evidence="7">Whole Organism</tissue>
    </source>
</reference>
<evidence type="ECO:0000313" key="8">
    <source>
        <dbReference type="Proteomes" id="UP001364617"/>
    </source>
</evidence>
<comment type="subcellular location">
    <subcellularLocation>
        <location evidence="1">Membrane</location>
        <topology evidence="1">Multi-pass membrane protein</topology>
    </subcellularLocation>
</comment>
<organism evidence="7 8">
    <name type="scientific">Phoxinus phoxinus</name>
    <name type="common">Eurasian minnow</name>
    <dbReference type="NCBI Taxonomy" id="58324"/>
    <lineage>
        <taxon>Eukaryota</taxon>
        <taxon>Metazoa</taxon>
        <taxon>Chordata</taxon>
        <taxon>Craniata</taxon>
        <taxon>Vertebrata</taxon>
        <taxon>Euteleostomi</taxon>
        <taxon>Actinopterygii</taxon>
        <taxon>Neopterygii</taxon>
        <taxon>Teleostei</taxon>
        <taxon>Ostariophysi</taxon>
        <taxon>Cypriniformes</taxon>
        <taxon>Leuciscidae</taxon>
        <taxon>Phoxininae</taxon>
        <taxon>Phoxinus</taxon>
    </lineage>
</organism>
<dbReference type="InterPro" id="IPR030417">
    <property type="entry name" value="MS4A"/>
</dbReference>
<evidence type="ECO:0000256" key="1">
    <source>
        <dbReference type="ARBA" id="ARBA00004141"/>
    </source>
</evidence>